<feature type="transmembrane region" description="Helical" evidence="7">
    <location>
        <begin position="222"/>
        <end position="245"/>
    </location>
</feature>
<proteinExistence type="inferred from homology"/>
<gene>
    <name evidence="9" type="ordered locus">DEHA2E00726g</name>
</gene>
<dbReference type="InterPro" id="IPR005828">
    <property type="entry name" value="MFS_sugar_transport-like"/>
</dbReference>
<reference evidence="9 10" key="1">
    <citation type="journal article" date="2004" name="Nature">
        <title>Genome evolution in yeasts.</title>
        <authorList>
            <consortium name="Genolevures"/>
            <person name="Dujon B."/>
            <person name="Sherman D."/>
            <person name="Fischer G."/>
            <person name="Durrens P."/>
            <person name="Casaregola S."/>
            <person name="Lafontaine I."/>
            <person name="de Montigny J."/>
            <person name="Marck C."/>
            <person name="Neuveglise C."/>
            <person name="Talla E."/>
            <person name="Goffard N."/>
            <person name="Frangeul L."/>
            <person name="Aigle M."/>
            <person name="Anthouard V."/>
            <person name="Babour A."/>
            <person name="Barbe V."/>
            <person name="Barnay S."/>
            <person name="Blanchin S."/>
            <person name="Beckerich J.M."/>
            <person name="Beyne E."/>
            <person name="Bleykasten C."/>
            <person name="Boisrame A."/>
            <person name="Boyer J."/>
            <person name="Cattolico L."/>
            <person name="Confanioleri F."/>
            <person name="de Daruvar A."/>
            <person name="Despons L."/>
            <person name="Fabre E."/>
            <person name="Fairhead C."/>
            <person name="Ferry-Dumazet H."/>
            <person name="Groppi A."/>
            <person name="Hantraye F."/>
            <person name="Hennequin C."/>
            <person name="Jauniaux N."/>
            <person name="Joyet P."/>
            <person name="Kachouri R."/>
            <person name="Kerrest A."/>
            <person name="Koszul R."/>
            <person name="Lemaire M."/>
            <person name="Lesur I."/>
            <person name="Ma L."/>
            <person name="Muller H."/>
            <person name="Nicaud J.M."/>
            <person name="Nikolski M."/>
            <person name="Oztas S."/>
            <person name="Ozier-Kalogeropoulos O."/>
            <person name="Pellenz S."/>
            <person name="Potier S."/>
            <person name="Richard G.F."/>
            <person name="Straub M.L."/>
            <person name="Suleau A."/>
            <person name="Swennene D."/>
            <person name="Tekaia F."/>
            <person name="Wesolowski-Louvel M."/>
            <person name="Westhof E."/>
            <person name="Wirth B."/>
            <person name="Zeniou-Meyer M."/>
            <person name="Zivanovic I."/>
            <person name="Bolotin-Fukuhara M."/>
            <person name="Thierry A."/>
            <person name="Bouchier C."/>
            <person name="Caudron B."/>
            <person name="Scarpelli C."/>
            <person name="Gaillardin C."/>
            <person name="Weissenbach J."/>
            <person name="Wincker P."/>
            <person name="Souciet J.L."/>
        </authorList>
    </citation>
    <scope>NUCLEOTIDE SEQUENCE [LARGE SCALE GENOMIC DNA]</scope>
    <source>
        <strain evidence="10">ATCC 36239 / CBS 767 / BCRC 21394 / JCM 1990 / NBRC 0083 / IGC 2968</strain>
    </source>
</reference>
<dbReference type="InterPro" id="IPR020846">
    <property type="entry name" value="MFS_dom"/>
</dbReference>
<keyword evidence="3" id="KW-0813">Transport</keyword>
<evidence type="ECO:0000256" key="1">
    <source>
        <dbReference type="ARBA" id="ARBA00004141"/>
    </source>
</evidence>
<keyword evidence="10" id="KW-1185">Reference proteome</keyword>
<feature type="transmembrane region" description="Helical" evidence="7">
    <location>
        <begin position="380"/>
        <end position="399"/>
    </location>
</feature>
<dbReference type="Pfam" id="PF00083">
    <property type="entry name" value="Sugar_tr"/>
    <property type="match status" value="1"/>
</dbReference>
<dbReference type="OMA" id="MVSWPLG"/>
<evidence type="ECO:0000256" key="3">
    <source>
        <dbReference type="ARBA" id="ARBA00022448"/>
    </source>
</evidence>
<evidence type="ECO:0000256" key="4">
    <source>
        <dbReference type="ARBA" id="ARBA00022692"/>
    </source>
</evidence>
<dbReference type="InterPro" id="IPR036259">
    <property type="entry name" value="MFS_trans_sf"/>
</dbReference>
<feature type="transmembrane region" description="Helical" evidence="7">
    <location>
        <begin position="314"/>
        <end position="336"/>
    </location>
</feature>
<comment type="subcellular location">
    <subcellularLocation>
        <location evidence="1">Membrane</location>
        <topology evidence="1">Multi-pass membrane protein</topology>
    </subcellularLocation>
</comment>
<dbReference type="InParanoid" id="Q6BR10"/>
<sequence>MKIVIIRDIMDTRLNMSDKDISLENSRNDSVKTPKNVYTLADVTPKFEKIWFKYPWLLQLNIFLLGGILAQVTSGYDGSMMNNLQTLPSWRNYFDQPTGSILSTMANGVTIGTLISIPFTWFVCDYFGRRITIMFGCIVVIIGAAIQGGAVNFGMFTAARVLLGIGSCFASAAASPLLAETSYPSQRPVVTALLLASWPFGSFVASVVTWGPYHSSMKYNNWSWRIPSILQCAFPAIELLLAFFGPESPRWLIDKGRSDEAEAFFIKYHAGGDSSSPLVSYEMAEIKAIIEQEKVQKKSKWSEWFRTKQRLRRLFIVLAVPAMAQLCGNALISYYLQIVLTNIGITETNDQLKINIGMTVYGLVWSVGCATFVDKFKRKHTFIGGYILMCITYVVWTILSAINQQGDFENKGLGRGVVAMIYLFSGFYHIVSPVSMTFVMEVCPFHLRAQGATLYQLSGNVIGFFNNYVNNIAMQAITWRYYIVWCIWLVVQMNIVYWIFPETKGLGLEEVAQVFGEDVTAGYKAGDHALEYGIEEVNKDDVSVEHIEEKVDKN</sequence>
<feature type="transmembrane region" description="Helical" evidence="7">
    <location>
        <begin position="190"/>
        <end position="210"/>
    </location>
</feature>
<dbReference type="KEGG" id="dha:DEHA2E00726g"/>
<feature type="domain" description="Major facilitator superfamily (MFS) profile" evidence="8">
    <location>
        <begin position="63"/>
        <end position="504"/>
    </location>
</feature>
<dbReference type="InterPro" id="IPR050360">
    <property type="entry name" value="MFS_Sugar_Transporters"/>
</dbReference>
<dbReference type="GO" id="GO:0005351">
    <property type="term" value="F:carbohydrate:proton symporter activity"/>
    <property type="evidence" value="ECO:0007669"/>
    <property type="project" value="TreeGrafter"/>
</dbReference>
<dbReference type="eggNOG" id="KOG0254">
    <property type="taxonomic scope" value="Eukaryota"/>
</dbReference>
<dbReference type="VEuPathDB" id="FungiDB:DEHA2E00726g"/>
<feature type="transmembrane region" description="Helical" evidence="7">
    <location>
        <begin position="481"/>
        <end position="500"/>
    </location>
</feature>
<dbReference type="GO" id="GO:0016020">
    <property type="term" value="C:membrane"/>
    <property type="evidence" value="ECO:0007669"/>
    <property type="project" value="UniProtKB-SubCell"/>
</dbReference>
<accession>Q6BR10</accession>
<keyword evidence="4 7" id="KW-0812">Transmembrane</keyword>
<evidence type="ECO:0000256" key="2">
    <source>
        <dbReference type="ARBA" id="ARBA00010992"/>
    </source>
</evidence>
<evidence type="ECO:0000256" key="5">
    <source>
        <dbReference type="ARBA" id="ARBA00022989"/>
    </source>
</evidence>
<keyword evidence="5 7" id="KW-1133">Transmembrane helix</keyword>
<feature type="transmembrane region" description="Helical" evidence="7">
    <location>
        <begin position="356"/>
        <end position="373"/>
    </location>
</feature>
<feature type="transmembrane region" description="Helical" evidence="7">
    <location>
        <begin position="419"/>
        <end position="440"/>
    </location>
</feature>
<dbReference type="PANTHER" id="PTHR48022">
    <property type="entry name" value="PLASTIDIC GLUCOSE TRANSPORTER 4"/>
    <property type="match status" value="1"/>
</dbReference>
<dbReference type="SUPFAM" id="SSF103473">
    <property type="entry name" value="MFS general substrate transporter"/>
    <property type="match status" value="1"/>
</dbReference>
<feature type="transmembrane region" description="Helical" evidence="7">
    <location>
        <begin position="56"/>
        <end position="76"/>
    </location>
</feature>
<dbReference type="Gene3D" id="1.20.1250.20">
    <property type="entry name" value="MFS general substrate transporter like domains"/>
    <property type="match status" value="1"/>
</dbReference>
<evidence type="ECO:0000259" key="8">
    <source>
        <dbReference type="PROSITE" id="PS50850"/>
    </source>
</evidence>
<dbReference type="AlphaFoldDB" id="Q6BR10"/>
<dbReference type="FunFam" id="1.20.1250.20:FF:000134">
    <property type="entry name" value="MFS sugar transporter protein"/>
    <property type="match status" value="1"/>
</dbReference>
<evidence type="ECO:0000313" key="9">
    <source>
        <dbReference type="EMBL" id="CAG87550.2"/>
    </source>
</evidence>
<feature type="transmembrane region" description="Helical" evidence="7">
    <location>
        <begin position="131"/>
        <end position="151"/>
    </location>
</feature>
<dbReference type="OrthoDB" id="6133115at2759"/>
<dbReference type="PANTHER" id="PTHR48022:SF24">
    <property type="entry name" value="HEXOSE TRANSPORTER PROTEIN (AFU_ORTHOLOGUE AFUA_8G04480)"/>
    <property type="match status" value="1"/>
</dbReference>
<dbReference type="HOGENOM" id="CLU_001265_30_13_1"/>
<dbReference type="GeneID" id="2901972"/>
<dbReference type="RefSeq" id="XP_459360.2">
    <property type="nucleotide sequence ID" value="XM_459360.1"/>
</dbReference>
<name>Q6BR10_DEBHA</name>
<dbReference type="EMBL" id="CR382137">
    <property type="protein sequence ID" value="CAG87550.2"/>
    <property type="molecule type" value="Genomic_DNA"/>
</dbReference>
<evidence type="ECO:0000256" key="7">
    <source>
        <dbReference type="SAM" id="Phobius"/>
    </source>
</evidence>
<feature type="transmembrane region" description="Helical" evidence="7">
    <location>
        <begin position="101"/>
        <end position="124"/>
    </location>
</feature>
<keyword evidence="6 7" id="KW-0472">Membrane</keyword>
<dbReference type="Proteomes" id="UP000000599">
    <property type="component" value="Chromosome E"/>
</dbReference>
<comment type="similarity">
    <text evidence="2">Belongs to the major facilitator superfamily. Sugar transporter (TC 2.A.1.1) family.</text>
</comment>
<dbReference type="PROSITE" id="PS50850">
    <property type="entry name" value="MFS"/>
    <property type="match status" value="1"/>
</dbReference>
<feature type="transmembrane region" description="Helical" evidence="7">
    <location>
        <begin position="157"/>
        <end position="178"/>
    </location>
</feature>
<protein>
    <submittedName>
        <fullName evidence="9">DEHA2E00726p</fullName>
    </submittedName>
</protein>
<evidence type="ECO:0000256" key="6">
    <source>
        <dbReference type="ARBA" id="ARBA00023136"/>
    </source>
</evidence>
<organism evidence="9 10">
    <name type="scientific">Debaryomyces hansenii (strain ATCC 36239 / CBS 767 / BCRC 21394 / JCM 1990 / NBRC 0083 / IGC 2968)</name>
    <name type="common">Yeast</name>
    <name type="synonym">Torulaspora hansenii</name>
    <dbReference type="NCBI Taxonomy" id="284592"/>
    <lineage>
        <taxon>Eukaryota</taxon>
        <taxon>Fungi</taxon>
        <taxon>Dikarya</taxon>
        <taxon>Ascomycota</taxon>
        <taxon>Saccharomycotina</taxon>
        <taxon>Pichiomycetes</taxon>
        <taxon>Debaryomycetaceae</taxon>
        <taxon>Debaryomyces</taxon>
    </lineage>
</organism>
<evidence type="ECO:0000313" key="10">
    <source>
        <dbReference type="Proteomes" id="UP000000599"/>
    </source>
</evidence>